<name>V7IGM0_SALET</name>
<proteinExistence type="predicted"/>
<organism evidence="1 2">
    <name type="scientific">Salmonella enterica subsp. enterica serovar Cubana str. 76814</name>
    <dbReference type="NCBI Taxonomy" id="1192560"/>
    <lineage>
        <taxon>Bacteria</taxon>
        <taxon>Pseudomonadati</taxon>
        <taxon>Pseudomonadota</taxon>
        <taxon>Gammaproteobacteria</taxon>
        <taxon>Enterobacterales</taxon>
        <taxon>Enterobacteriaceae</taxon>
        <taxon>Salmonella</taxon>
    </lineage>
</organism>
<protein>
    <submittedName>
        <fullName evidence="1">Uncharacterized protein</fullName>
    </submittedName>
</protein>
<evidence type="ECO:0000313" key="1">
    <source>
        <dbReference type="EMBL" id="ETA85043.1"/>
    </source>
</evidence>
<dbReference type="HOGENOM" id="CLU_3316638_0_0_6"/>
<evidence type="ECO:0000313" key="2">
    <source>
        <dbReference type="Proteomes" id="UP000018534"/>
    </source>
</evidence>
<sequence length="39" mass="4771">MKLRPGKEDVRQTDIICKFIKVFYYALACWKRMSSRHNH</sequence>
<gene>
    <name evidence="1" type="ORF">A628_04908</name>
</gene>
<accession>V7IGM0</accession>
<comment type="caution">
    <text evidence="1">The sequence shown here is derived from an EMBL/GenBank/DDBJ whole genome shotgun (WGS) entry which is preliminary data.</text>
</comment>
<dbReference type="Proteomes" id="UP000018534">
    <property type="component" value="Unassembled WGS sequence"/>
</dbReference>
<dbReference type="EMBL" id="AZGR01000174">
    <property type="protein sequence ID" value="ETA85043.1"/>
    <property type="molecule type" value="Genomic_DNA"/>
</dbReference>
<reference evidence="1 2" key="1">
    <citation type="journal article" date="2014" name="Genome Announc.">
        <title>Whole-Genome Sequencing of Salmonella enterica subsp. enterica Serovar Cubana Strains Isolated from Agricultural Sources.</title>
        <authorList>
            <person name="Benahmed F.H."/>
            <person name="Gopinath G.R."/>
            <person name="Wang H."/>
            <person name="Jean-Gilles Beaubrun J."/>
            <person name="Grim C."/>
            <person name="Cheng C.M."/>
            <person name="McClelland M."/>
            <person name="Ayers S."/>
            <person name="Abbott J."/>
            <person name="Desai P."/>
            <person name="Frye J.G."/>
            <person name="Weinstock G."/>
            <person name="Hammack T.S."/>
            <person name="Hanes D.E."/>
            <person name="Rasmussen M.A."/>
            <person name="Davidson M.K."/>
        </authorList>
    </citation>
    <scope>NUCLEOTIDE SEQUENCE [LARGE SCALE GENOMIC DNA]</scope>
    <source>
        <strain evidence="1">76814</strain>
    </source>
</reference>
<dbReference type="AlphaFoldDB" id="V7IGM0"/>